<gene>
    <name evidence="9" type="ORF">BRAFLDRAFT_89517</name>
</gene>
<dbReference type="InParanoid" id="C3ZL40"/>
<keyword evidence="3" id="KW-0130">Cell adhesion</keyword>
<evidence type="ECO:0000256" key="3">
    <source>
        <dbReference type="ARBA" id="ARBA00022889"/>
    </source>
</evidence>
<evidence type="ECO:0000256" key="6">
    <source>
        <dbReference type="ARBA" id="ARBA00023157"/>
    </source>
</evidence>
<sequence>MGRKLRRLLMFLLIILKEPNMPEADCSCAPSSSCVCRRMGLTSIPQNLPTNIHVLDLSHQISCDRSAKLQKQKLTDVNPEELICEEPTMPTLAANTQVTLSNGTAVGSRVGLAVWFKMRNKSLPPGPASGPHSNISLSATNTTVVAPSGHDHHHEGGTQHGQTEQGQSQADIRNKVLAALKPNPMYPSVGTPPKDPQSTIGHDQTEQGQSQASNTFNTKNAATVVTSSHDHQYENVDAPRHQTDPGVYKSVGQSQAVTESLGATNKSYGTGPTTSKTNTLYKEVGQYQAIAKPNINANSTAPIEDSGQDHMYE</sequence>
<dbReference type="InterPro" id="IPR052313">
    <property type="entry name" value="GPIb-IX-V_Complex"/>
</dbReference>
<dbReference type="AlphaFoldDB" id="C3ZL40"/>
<keyword evidence="8" id="KW-0732">Signal</keyword>
<feature type="compositionally biased region" description="Polar residues" evidence="7">
    <location>
        <begin position="196"/>
        <end position="212"/>
    </location>
</feature>
<evidence type="ECO:0000256" key="1">
    <source>
        <dbReference type="ARBA" id="ARBA00004167"/>
    </source>
</evidence>
<name>C3ZL40_BRAFL</name>
<evidence type="ECO:0000313" key="9">
    <source>
        <dbReference type="EMBL" id="EEN46722.1"/>
    </source>
</evidence>
<feature type="region of interest" description="Disordered" evidence="7">
    <location>
        <begin position="144"/>
        <end position="169"/>
    </location>
</feature>
<evidence type="ECO:0000256" key="5">
    <source>
        <dbReference type="ARBA" id="ARBA00023136"/>
    </source>
</evidence>
<proteinExistence type="predicted"/>
<feature type="chain" id="PRO_5002936935" evidence="8">
    <location>
        <begin position="25"/>
        <end position="313"/>
    </location>
</feature>
<evidence type="ECO:0000256" key="8">
    <source>
        <dbReference type="SAM" id="SignalP"/>
    </source>
</evidence>
<keyword evidence="6" id="KW-1015">Disulfide bond</keyword>
<evidence type="ECO:0000256" key="7">
    <source>
        <dbReference type="SAM" id="MobiDB-lite"/>
    </source>
</evidence>
<evidence type="ECO:0000256" key="4">
    <source>
        <dbReference type="ARBA" id="ARBA00022989"/>
    </source>
</evidence>
<dbReference type="InterPro" id="IPR032675">
    <property type="entry name" value="LRR_dom_sf"/>
</dbReference>
<keyword evidence="2" id="KW-0812">Transmembrane</keyword>
<reference evidence="9" key="1">
    <citation type="journal article" date="2008" name="Nature">
        <title>The amphioxus genome and the evolution of the chordate karyotype.</title>
        <authorList>
            <consortium name="US DOE Joint Genome Institute (JGI-PGF)"/>
            <person name="Putnam N.H."/>
            <person name="Butts T."/>
            <person name="Ferrier D.E.K."/>
            <person name="Furlong R.F."/>
            <person name="Hellsten U."/>
            <person name="Kawashima T."/>
            <person name="Robinson-Rechavi M."/>
            <person name="Shoguchi E."/>
            <person name="Terry A."/>
            <person name="Yu J.-K."/>
            <person name="Benito-Gutierrez E.L."/>
            <person name="Dubchak I."/>
            <person name="Garcia-Fernandez J."/>
            <person name="Gibson-Brown J.J."/>
            <person name="Grigoriev I.V."/>
            <person name="Horton A.C."/>
            <person name="de Jong P.J."/>
            <person name="Jurka J."/>
            <person name="Kapitonov V.V."/>
            <person name="Kohara Y."/>
            <person name="Kuroki Y."/>
            <person name="Lindquist E."/>
            <person name="Lucas S."/>
            <person name="Osoegawa K."/>
            <person name="Pennacchio L.A."/>
            <person name="Salamov A.A."/>
            <person name="Satou Y."/>
            <person name="Sauka-Spengler T."/>
            <person name="Schmutz J."/>
            <person name="Shin-I T."/>
            <person name="Toyoda A."/>
            <person name="Bronner-Fraser M."/>
            <person name="Fujiyama A."/>
            <person name="Holland L.Z."/>
            <person name="Holland P.W.H."/>
            <person name="Satoh N."/>
            <person name="Rokhsar D.S."/>
        </authorList>
    </citation>
    <scope>NUCLEOTIDE SEQUENCE [LARGE SCALE GENOMIC DNA]</scope>
    <source>
        <strain evidence="9">S238N-H82</strain>
        <tissue evidence="9">Testes</tissue>
    </source>
</reference>
<evidence type="ECO:0000256" key="2">
    <source>
        <dbReference type="ARBA" id="ARBA00022692"/>
    </source>
</evidence>
<keyword evidence="4" id="KW-1133">Transmembrane helix</keyword>
<organism>
    <name type="scientific">Branchiostoma floridae</name>
    <name type="common">Florida lancelet</name>
    <name type="synonym">Amphioxus</name>
    <dbReference type="NCBI Taxonomy" id="7739"/>
    <lineage>
        <taxon>Eukaryota</taxon>
        <taxon>Metazoa</taxon>
        <taxon>Chordata</taxon>
        <taxon>Cephalochordata</taxon>
        <taxon>Leptocardii</taxon>
        <taxon>Amphioxiformes</taxon>
        <taxon>Branchiostomatidae</taxon>
        <taxon>Branchiostoma</taxon>
    </lineage>
</organism>
<accession>C3ZL40</accession>
<dbReference type="PANTHER" id="PTHR22650:SF4">
    <property type="entry name" value="LEUCINE-RICH REPEAT AND TRANSMEMBRANE DOMAIN-CONTAINING PROTEIN 2-LIKE"/>
    <property type="match status" value="1"/>
</dbReference>
<comment type="subcellular location">
    <subcellularLocation>
        <location evidence="1">Membrane</location>
        <topology evidence="1">Single-pass membrane protein</topology>
    </subcellularLocation>
</comment>
<protein>
    <submittedName>
        <fullName evidence="9">Uncharacterized protein</fullName>
    </submittedName>
</protein>
<dbReference type="Gene3D" id="3.80.10.10">
    <property type="entry name" value="Ribonuclease Inhibitor"/>
    <property type="match status" value="1"/>
</dbReference>
<dbReference type="EMBL" id="GG666640">
    <property type="protein sequence ID" value="EEN46722.1"/>
    <property type="molecule type" value="Genomic_DNA"/>
</dbReference>
<feature type="region of interest" description="Disordered" evidence="7">
    <location>
        <begin position="182"/>
        <end position="212"/>
    </location>
</feature>
<keyword evidence="5" id="KW-0472">Membrane</keyword>
<feature type="signal peptide" evidence="8">
    <location>
        <begin position="1"/>
        <end position="24"/>
    </location>
</feature>
<feature type="compositionally biased region" description="Low complexity" evidence="7">
    <location>
        <begin position="160"/>
        <end position="169"/>
    </location>
</feature>
<dbReference type="PANTHER" id="PTHR22650">
    <property type="entry name" value="GLYCOPROTEIN IB BETA"/>
    <property type="match status" value="1"/>
</dbReference>